<dbReference type="PROSITE" id="PS51194">
    <property type="entry name" value="HELICASE_CTER"/>
    <property type="match status" value="1"/>
</dbReference>
<evidence type="ECO:0000256" key="6">
    <source>
        <dbReference type="ARBA" id="ARBA00022801"/>
    </source>
</evidence>
<keyword evidence="21" id="KW-1185">Reference proteome</keyword>
<evidence type="ECO:0000256" key="5">
    <source>
        <dbReference type="ARBA" id="ARBA00022741"/>
    </source>
</evidence>
<dbReference type="GO" id="GO:0005524">
    <property type="term" value="F:ATP binding"/>
    <property type="evidence" value="ECO:0007669"/>
    <property type="project" value="UniProtKB-KW"/>
</dbReference>
<feature type="compositionally biased region" description="Pro residues" evidence="16">
    <location>
        <begin position="922"/>
        <end position="932"/>
    </location>
</feature>
<feature type="short sequence motif" description="Q motif" evidence="15">
    <location>
        <begin position="409"/>
        <end position="437"/>
    </location>
</feature>
<sequence>MHPQYNCSRRKARARALLQTAATIEDNVAFVDAAQYAASNHFVSAATSLRGELLTSLTLKNSDADKAEQVAVAIAMATTNRSTIYTDSRAATRAFMEGSVCKEAAYVLFAASWTGKKHIIWFPAHVGSDAHETIPNVNELAHSQARGLTHRAGSGHSEAEGGQWQRDPLLTFNECFATRSGTCSHLAGCEPARLHWLKHHNAKCLDINYGNLRKRPKTEEEYFEQDEEDGRGGQLAYIPAPGSPSWDEQQHREKQLNSSDSEEDPLDAYMADIQKKLEKDKPSKNTKTPEKETKSKDELKGVRDDIENEDDEESYYRYIEENPNAGADKDDSDVELEYDEDGNPIAPVKSKYIDPLPPIDHSTIEYKEFTKNFYVEHEEIAALSEAEVDQLRATLGVKVTGAIPPKPVTSFGHLGFDESLLKAIRKAEYTQPSPIQAQGVPVALSGRDMIGIAKTGSGKTAAFIWPLLTHIMDQRELAPGEGPIGLILAPTRELAQQIYLEAKRFGKVYGVAAACCFGGGSKWEQSKALQEGAEIVVATPGRMIDMIKMKATNLERVTFLVLDEADRMFDMGFEPQVRSICDHVRPDRQTLMFSATFKRKVERLARDVLTDPIKVVQGDVGEANEDVTQIVLVMPSIPPTSKWNWLTTHLVEFTSVGSVLIFVTKKANAEELANNLKAHDHNVGLLHGDMEQNDRTKVIASFKKKDFPILVATDVAARGLDIPHVKTVVNYDIARDIDTHTHRVGRTGRAGEKGVAYTLITDKEKEFAGHLVRNLEGASQHVPQELMDLAMQSQWFKKSRFKQGSGKKLNVGGYGLGFRTRERPGLGCPDSSGGHPRQAPAAGPMSGMGSYTASVLSGPRFVAASGNKTDVRSNMASSPSAPRLGAGPQTDRLSSMRAAFQAQYKSQFTAATDTSWKRGLPRSPPRRPPSPPRHTAFTPVPFAVPAPVQFTSLTVSADARRDSQGNDSSTRSSSQDSSSQSRSSSSNAGQQPSGASKEERRRNRKSRWDC</sequence>
<feature type="domain" description="Helicase C-terminal" evidence="18">
    <location>
        <begin position="645"/>
        <end position="790"/>
    </location>
</feature>
<evidence type="ECO:0000256" key="14">
    <source>
        <dbReference type="ARBA" id="ARBA00075438"/>
    </source>
</evidence>
<comment type="similarity">
    <text evidence="12">Belongs to the DEAD box helicase family. DDX42 subfamily.</text>
</comment>
<dbReference type="Gene3D" id="3.40.50.300">
    <property type="entry name" value="P-loop containing nucleotide triphosphate hydrolases"/>
    <property type="match status" value="2"/>
</dbReference>
<evidence type="ECO:0000259" key="18">
    <source>
        <dbReference type="PROSITE" id="PS51194"/>
    </source>
</evidence>
<dbReference type="SUPFAM" id="SSF52540">
    <property type="entry name" value="P-loop containing nucleoside triphosphate hydrolases"/>
    <property type="match status" value="1"/>
</dbReference>
<evidence type="ECO:0000256" key="16">
    <source>
        <dbReference type="SAM" id="MobiDB-lite"/>
    </source>
</evidence>
<evidence type="ECO:0000256" key="3">
    <source>
        <dbReference type="ARBA" id="ARBA00012552"/>
    </source>
</evidence>
<dbReference type="FunFam" id="3.40.50.300:FF:000524">
    <property type="entry name" value="ATP-dependent RNA helicase DDX42"/>
    <property type="match status" value="1"/>
</dbReference>
<keyword evidence="9" id="KW-0175">Coiled coil</keyword>
<dbReference type="EMBL" id="JABSTU010000001">
    <property type="protein sequence ID" value="KAH8039728.1"/>
    <property type="molecule type" value="Genomic_DNA"/>
</dbReference>
<dbReference type="GO" id="GO:0016787">
    <property type="term" value="F:hydrolase activity"/>
    <property type="evidence" value="ECO:0007669"/>
    <property type="project" value="UniProtKB-KW"/>
</dbReference>
<dbReference type="PROSITE" id="PS00039">
    <property type="entry name" value="DEAD_ATP_HELICASE"/>
    <property type="match status" value="1"/>
</dbReference>
<keyword evidence="10" id="KW-0539">Nucleus</keyword>
<feature type="region of interest" description="Disordered" evidence="16">
    <location>
        <begin position="909"/>
        <end position="940"/>
    </location>
</feature>
<evidence type="ECO:0000256" key="9">
    <source>
        <dbReference type="ARBA" id="ARBA00023054"/>
    </source>
</evidence>
<proteinExistence type="inferred from homology"/>
<evidence type="ECO:0000256" key="10">
    <source>
        <dbReference type="ARBA" id="ARBA00023242"/>
    </source>
</evidence>
<feature type="compositionally biased region" description="Low complexity" evidence="16">
    <location>
        <begin position="965"/>
        <end position="995"/>
    </location>
</feature>
<feature type="region of interest" description="Disordered" evidence="16">
    <location>
        <begin position="953"/>
        <end position="1010"/>
    </location>
</feature>
<evidence type="ECO:0000256" key="15">
    <source>
        <dbReference type="PROSITE-ProRule" id="PRU00552"/>
    </source>
</evidence>
<keyword evidence="4" id="KW-0963">Cytoplasm</keyword>
<dbReference type="PROSITE" id="PS51192">
    <property type="entry name" value="HELICASE_ATP_BIND_1"/>
    <property type="match status" value="1"/>
</dbReference>
<evidence type="ECO:0000259" key="19">
    <source>
        <dbReference type="PROSITE" id="PS51195"/>
    </source>
</evidence>
<dbReference type="GO" id="GO:0003724">
    <property type="term" value="F:RNA helicase activity"/>
    <property type="evidence" value="ECO:0007669"/>
    <property type="project" value="UniProtKB-EC"/>
</dbReference>
<feature type="compositionally biased region" description="Polar residues" evidence="16">
    <location>
        <begin position="866"/>
        <end position="880"/>
    </location>
</feature>
<feature type="compositionally biased region" description="Basic and acidic residues" evidence="16">
    <location>
        <begin position="273"/>
        <end position="305"/>
    </location>
</feature>
<dbReference type="Proteomes" id="UP000821866">
    <property type="component" value="Chromosome 1"/>
</dbReference>
<dbReference type="PROSITE" id="PS51195">
    <property type="entry name" value="Q_MOTIF"/>
    <property type="match status" value="1"/>
</dbReference>
<dbReference type="EC" id="3.6.4.13" evidence="3"/>
<dbReference type="AlphaFoldDB" id="A0A9J6F0H2"/>
<reference evidence="20" key="1">
    <citation type="journal article" date="2020" name="Cell">
        <title>Large-Scale Comparative Analyses of Tick Genomes Elucidate Their Genetic Diversity and Vector Capacities.</title>
        <authorList>
            <consortium name="Tick Genome and Microbiome Consortium (TIGMIC)"/>
            <person name="Jia N."/>
            <person name="Wang J."/>
            <person name="Shi W."/>
            <person name="Du L."/>
            <person name="Sun Y."/>
            <person name="Zhan W."/>
            <person name="Jiang J.F."/>
            <person name="Wang Q."/>
            <person name="Zhang B."/>
            <person name="Ji P."/>
            <person name="Bell-Sakyi L."/>
            <person name="Cui X.M."/>
            <person name="Yuan T.T."/>
            <person name="Jiang B.G."/>
            <person name="Yang W.F."/>
            <person name="Lam T.T."/>
            <person name="Chang Q.C."/>
            <person name="Ding S.J."/>
            <person name="Wang X.J."/>
            <person name="Zhu J.G."/>
            <person name="Ruan X.D."/>
            <person name="Zhao L."/>
            <person name="Wei J.T."/>
            <person name="Ye R.Z."/>
            <person name="Que T.C."/>
            <person name="Du C.H."/>
            <person name="Zhou Y.H."/>
            <person name="Cheng J.X."/>
            <person name="Dai P.F."/>
            <person name="Guo W.B."/>
            <person name="Han X.H."/>
            <person name="Huang E.J."/>
            <person name="Li L.F."/>
            <person name="Wei W."/>
            <person name="Gao Y.C."/>
            <person name="Liu J.Z."/>
            <person name="Shao H.Z."/>
            <person name="Wang X."/>
            <person name="Wang C.C."/>
            <person name="Yang T.C."/>
            <person name="Huo Q.B."/>
            <person name="Li W."/>
            <person name="Chen H.Y."/>
            <person name="Chen S.E."/>
            <person name="Zhou L.G."/>
            <person name="Ni X.B."/>
            <person name="Tian J.H."/>
            <person name="Sheng Y."/>
            <person name="Liu T."/>
            <person name="Pan Y.S."/>
            <person name="Xia L.Y."/>
            <person name="Li J."/>
            <person name="Zhao F."/>
            <person name="Cao W.C."/>
        </authorList>
    </citation>
    <scope>NUCLEOTIDE SEQUENCE</scope>
    <source>
        <strain evidence="20">Rmic-2018</strain>
    </source>
</reference>
<dbReference type="PANTHER" id="PTHR47958">
    <property type="entry name" value="ATP-DEPENDENT RNA HELICASE DBP3"/>
    <property type="match status" value="1"/>
</dbReference>
<evidence type="ECO:0000256" key="1">
    <source>
        <dbReference type="ARBA" id="ARBA00004123"/>
    </source>
</evidence>
<gene>
    <name evidence="20" type="ORF">HPB51_008321</name>
</gene>
<dbReference type="SMART" id="SM00487">
    <property type="entry name" value="DEXDc"/>
    <property type="match status" value="1"/>
</dbReference>
<name>A0A9J6F0H2_RHIMP</name>
<dbReference type="Pfam" id="PF00270">
    <property type="entry name" value="DEAD"/>
    <property type="match status" value="1"/>
</dbReference>
<feature type="region of interest" description="Disordered" evidence="16">
    <location>
        <begin position="866"/>
        <end position="892"/>
    </location>
</feature>
<keyword evidence="7" id="KW-0347">Helicase</keyword>
<evidence type="ECO:0000256" key="7">
    <source>
        <dbReference type="ARBA" id="ARBA00022806"/>
    </source>
</evidence>
<evidence type="ECO:0000313" key="20">
    <source>
        <dbReference type="EMBL" id="KAH8039728.1"/>
    </source>
</evidence>
<dbReference type="InterPro" id="IPR027417">
    <property type="entry name" value="P-loop_NTPase"/>
</dbReference>
<comment type="caution">
    <text evidence="20">The sequence shown here is derived from an EMBL/GenBank/DDBJ whole genome shotgun (WGS) entry which is preliminary data.</text>
</comment>
<feature type="region of interest" description="Disordered" evidence="16">
    <location>
        <begin position="218"/>
        <end position="330"/>
    </location>
</feature>
<evidence type="ECO:0000256" key="8">
    <source>
        <dbReference type="ARBA" id="ARBA00022840"/>
    </source>
</evidence>
<dbReference type="InterPro" id="IPR000629">
    <property type="entry name" value="RNA-helicase_DEAD-box_CS"/>
</dbReference>
<dbReference type="SMART" id="SM00490">
    <property type="entry name" value="HELICc"/>
    <property type="match status" value="1"/>
</dbReference>
<feature type="domain" description="DEAD-box RNA helicase Q" evidence="19">
    <location>
        <begin position="409"/>
        <end position="437"/>
    </location>
</feature>
<comment type="subcellular location">
    <subcellularLocation>
        <location evidence="2">Cytoplasm</location>
    </subcellularLocation>
    <subcellularLocation>
        <location evidence="1">Nucleus</location>
    </subcellularLocation>
</comment>
<keyword evidence="8" id="KW-0067">ATP-binding</keyword>
<dbReference type="InterPro" id="IPR014014">
    <property type="entry name" value="RNA_helicase_DEAD_Q_motif"/>
</dbReference>
<protein>
    <recommendedName>
        <fullName evidence="13">ATP-dependent RNA helicase DDX42</fullName>
        <ecNumber evidence="3">3.6.4.13</ecNumber>
    </recommendedName>
    <alternativeName>
        <fullName evidence="14">DEAD box protein 42</fullName>
    </alternativeName>
</protein>
<dbReference type="InterPro" id="IPR011545">
    <property type="entry name" value="DEAD/DEAH_box_helicase_dom"/>
</dbReference>
<evidence type="ECO:0000256" key="12">
    <source>
        <dbReference type="ARBA" id="ARBA00061633"/>
    </source>
</evidence>
<feature type="domain" description="Helicase ATP-binding" evidence="17">
    <location>
        <begin position="440"/>
        <end position="615"/>
    </location>
</feature>
<feature type="compositionally biased region" description="Basic and acidic residues" evidence="16">
    <location>
        <begin position="996"/>
        <end position="1010"/>
    </location>
</feature>
<dbReference type="InterPro" id="IPR014001">
    <property type="entry name" value="Helicase_ATP-bd"/>
</dbReference>
<dbReference type="GO" id="GO:0005737">
    <property type="term" value="C:cytoplasm"/>
    <property type="evidence" value="ECO:0007669"/>
    <property type="project" value="UniProtKB-SubCell"/>
</dbReference>
<reference evidence="20" key="2">
    <citation type="submission" date="2021-09" db="EMBL/GenBank/DDBJ databases">
        <authorList>
            <person name="Jia N."/>
            <person name="Wang J."/>
            <person name="Shi W."/>
            <person name="Du L."/>
            <person name="Sun Y."/>
            <person name="Zhan W."/>
            <person name="Jiang J."/>
            <person name="Wang Q."/>
            <person name="Zhang B."/>
            <person name="Ji P."/>
            <person name="Sakyi L.B."/>
            <person name="Cui X."/>
            <person name="Yuan T."/>
            <person name="Jiang B."/>
            <person name="Yang W."/>
            <person name="Lam T.T.-Y."/>
            <person name="Chang Q."/>
            <person name="Ding S."/>
            <person name="Wang X."/>
            <person name="Zhu J."/>
            <person name="Ruan X."/>
            <person name="Zhao L."/>
            <person name="Wei J."/>
            <person name="Que T."/>
            <person name="Du C."/>
            <person name="Cheng J."/>
            <person name="Dai P."/>
            <person name="Han X."/>
            <person name="Huang E."/>
            <person name="Gao Y."/>
            <person name="Liu J."/>
            <person name="Shao H."/>
            <person name="Ye R."/>
            <person name="Li L."/>
            <person name="Wei W."/>
            <person name="Wang X."/>
            <person name="Wang C."/>
            <person name="Huo Q."/>
            <person name="Li W."/>
            <person name="Guo W."/>
            <person name="Chen H."/>
            <person name="Chen S."/>
            <person name="Zhou L."/>
            <person name="Zhou L."/>
            <person name="Ni X."/>
            <person name="Tian J."/>
            <person name="Zhou Y."/>
            <person name="Sheng Y."/>
            <person name="Liu T."/>
            <person name="Pan Y."/>
            <person name="Xia L."/>
            <person name="Li J."/>
            <person name="Zhao F."/>
            <person name="Cao W."/>
        </authorList>
    </citation>
    <scope>NUCLEOTIDE SEQUENCE</scope>
    <source>
        <strain evidence="20">Rmic-2018</strain>
        <tissue evidence="20">Larvae</tissue>
    </source>
</reference>
<accession>A0A9J6F0H2</accession>
<dbReference type="FunFam" id="3.40.50.300:FF:000079">
    <property type="entry name" value="probable ATP-dependent RNA helicase DDX17"/>
    <property type="match status" value="1"/>
</dbReference>
<organism evidence="20 21">
    <name type="scientific">Rhipicephalus microplus</name>
    <name type="common">Cattle tick</name>
    <name type="synonym">Boophilus microplus</name>
    <dbReference type="NCBI Taxonomy" id="6941"/>
    <lineage>
        <taxon>Eukaryota</taxon>
        <taxon>Metazoa</taxon>
        <taxon>Ecdysozoa</taxon>
        <taxon>Arthropoda</taxon>
        <taxon>Chelicerata</taxon>
        <taxon>Arachnida</taxon>
        <taxon>Acari</taxon>
        <taxon>Parasitiformes</taxon>
        <taxon>Ixodida</taxon>
        <taxon>Ixodoidea</taxon>
        <taxon>Ixodidae</taxon>
        <taxon>Rhipicephalinae</taxon>
        <taxon>Rhipicephalus</taxon>
        <taxon>Boophilus</taxon>
    </lineage>
</organism>
<evidence type="ECO:0000256" key="4">
    <source>
        <dbReference type="ARBA" id="ARBA00022490"/>
    </source>
</evidence>
<evidence type="ECO:0000313" key="21">
    <source>
        <dbReference type="Proteomes" id="UP000821866"/>
    </source>
</evidence>
<dbReference type="Pfam" id="PF00271">
    <property type="entry name" value="Helicase_C"/>
    <property type="match status" value="1"/>
</dbReference>
<evidence type="ECO:0000256" key="2">
    <source>
        <dbReference type="ARBA" id="ARBA00004496"/>
    </source>
</evidence>
<dbReference type="GO" id="GO:0003676">
    <property type="term" value="F:nucleic acid binding"/>
    <property type="evidence" value="ECO:0007669"/>
    <property type="project" value="InterPro"/>
</dbReference>
<dbReference type="CDD" id="cd18787">
    <property type="entry name" value="SF2_C_DEAD"/>
    <property type="match status" value="1"/>
</dbReference>
<dbReference type="GO" id="GO:0005634">
    <property type="term" value="C:nucleus"/>
    <property type="evidence" value="ECO:0007669"/>
    <property type="project" value="UniProtKB-SubCell"/>
</dbReference>
<dbReference type="VEuPathDB" id="VectorBase:LOC119188175"/>
<evidence type="ECO:0000256" key="13">
    <source>
        <dbReference type="ARBA" id="ARBA00068282"/>
    </source>
</evidence>
<keyword evidence="5" id="KW-0547">Nucleotide-binding</keyword>
<evidence type="ECO:0000256" key="11">
    <source>
        <dbReference type="ARBA" id="ARBA00047984"/>
    </source>
</evidence>
<comment type="catalytic activity">
    <reaction evidence="11">
        <text>ATP + H2O = ADP + phosphate + H(+)</text>
        <dbReference type="Rhea" id="RHEA:13065"/>
        <dbReference type="ChEBI" id="CHEBI:15377"/>
        <dbReference type="ChEBI" id="CHEBI:15378"/>
        <dbReference type="ChEBI" id="CHEBI:30616"/>
        <dbReference type="ChEBI" id="CHEBI:43474"/>
        <dbReference type="ChEBI" id="CHEBI:456216"/>
        <dbReference type="EC" id="3.6.4.13"/>
    </reaction>
</comment>
<dbReference type="InterPro" id="IPR001650">
    <property type="entry name" value="Helicase_C-like"/>
</dbReference>
<keyword evidence="6" id="KW-0378">Hydrolase</keyword>
<evidence type="ECO:0000259" key="17">
    <source>
        <dbReference type="PROSITE" id="PS51192"/>
    </source>
</evidence>
<dbReference type="CDD" id="cd17952">
    <property type="entry name" value="DEADc_DDX42"/>
    <property type="match status" value="1"/>
</dbReference>
<feature type="region of interest" description="Disordered" evidence="16">
    <location>
        <begin position="822"/>
        <end position="846"/>
    </location>
</feature>